<dbReference type="SUPFAM" id="SSF51604">
    <property type="entry name" value="Enolase C-terminal domain-like"/>
    <property type="match status" value="1"/>
</dbReference>
<dbReference type="InterPro" id="IPR036849">
    <property type="entry name" value="Enolase-like_C_sf"/>
</dbReference>
<accession>N1PQ22</accession>
<evidence type="ECO:0000313" key="2">
    <source>
        <dbReference type="EMBL" id="EME45492.1"/>
    </source>
</evidence>
<dbReference type="HOGENOM" id="CLU_1959532_0_0_1"/>
<organism evidence="2 3">
    <name type="scientific">Dothistroma septosporum (strain NZE10 / CBS 128990)</name>
    <name type="common">Red band needle blight fungus</name>
    <name type="synonym">Mycosphaerella pini</name>
    <dbReference type="NCBI Taxonomy" id="675120"/>
    <lineage>
        <taxon>Eukaryota</taxon>
        <taxon>Fungi</taxon>
        <taxon>Dikarya</taxon>
        <taxon>Ascomycota</taxon>
        <taxon>Pezizomycotina</taxon>
        <taxon>Dothideomycetes</taxon>
        <taxon>Dothideomycetidae</taxon>
        <taxon>Mycosphaerellales</taxon>
        <taxon>Mycosphaerellaceae</taxon>
        <taxon>Dothistroma</taxon>
    </lineage>
</organism>
<dbReference type="InterPro" id="IPR034593">
    <property type="entry name" value="DgoD-like"/>
</dbReference>
<feature type="domain" description="Enolase C-terminal" evidence="1">
    <location>
        <begin position="21"/>
        <end position="118"/>
    </location>
</feature>
<proteinExistence type="predicted"/>
<evidence type="ECO:0000313" key="3">
    <source>
        <dbReference type="Proteomes" id="UP000016933"/>
    </source>
</evidence>
<dbReference type="OrthoDB" id="2579025at2759"/>
<keyword evidence="3" id="KW-1185">Reference proteome</keyword>
<dbReference type="PANTHER" id="PTHR48080">
    <property type="entry name" value="D-GALACTONATE DEHYDRATASE-RELATED"/>
    <property type="match status" value="1"/>
</dbReference>
<dbReference type="Gene3D" id="3.20.20.120">
    <property type="entry name" value="Enolase-like C-terminal domain"/>
    <property type="match status" value="1"/>
</dbReference>
<reference evidence="2 3" key="2">
    <citation type="journal article" date="2012" name="PLoS Pathog.">
        <title>Diverse lifestyles and strategies of plant pathogenesis encoded in the genomes of eighteen Dothideomycetes fungi.</title>
        <authorList>
            <person name="Ohm R.A."/>
            <person name="Feau N."/>
            <person name="Henrissat B."/>
            <person name="Schoch C.L."/>
            <person name="Horwitz B.A."/>
            <person name="Barry K.W."/>
            <person name="Condon B.J."/>
            <person name="Copeland A.C."/>
            <person name="Dhillon B."/>
            <person name="Glaser F."/>
            <person name="Hesse C.N."/>
            <person name="Kosti I."/>
            <person name="LaButti K."/>
            <person name="Lindquist E.A."/>
            <person name="Lucas S."/>
            <person name="Salamov A.A."/>
            <person name="Bradshaw R.E."/>
            <person name="Ciuffetti L."/>
            <person name="Hamelin R.C."/>
            <person name="Kema G.H.J."/>
            <person name="Lawrence C."/>
            <person name="Scott J.A."/>
            <person name="Spatafora J.W."/>
            <person name="Turgeon B.G."/>
            <person name="de Wit P.J.G.M."/>
            <person name="Zhong S."/>
            <person name="Goodwin S.B."/>
            <person name="Grigoriev I.V."/>
        </authorList>
    </citation>
    <scope>NUCLEOTIDE SEQUENCE [LARGE SCALE GENOMIC DNA]</scope>
    <source>
        <strain evidence="3">NZE10 / CBS 128990</strain>
    </source>
</reference>
<evidence type="ECO:0000259" key="1">
    <source>
        <dbReference type="Pfam" id="PF13378"/>
    </source>
</evidence>
<reference evidence="3" key="1">
    <citation type="journal article" date="2012" name="PLoS Genet.">
        <title>The genomes of the fungal plant pathogens Cladosporium fulvum and Dothistroma septosporum reveal adaptation to different hosts and lifestyles but also signatures of common ancestry.</title>
        <authorList>
            <person name="de Wit P.J.G.M."/>
            <person name="van der Burgt A."/>
            <person name="Oekmen B."/>
            <person name="Stergiopoulos I."/>
            <person name="Abd-Elsalam K.A."/>
            <person name="Aerts A.L."/>
            <person name="Bahkali A.H."/>
            <person name="Beenen H.G."/>
            <person name="Chettri P."/>
            <person name="Cox M.P."/>
            <person name="Datema E."/>
            <person name="de Vries R.P."/>
            <person name="Dhillon B."/>
            <person name="Ganley A.R."/>
            <person name="Griffiths S.A."/>
            <person name="Guo Y."/>
            <person name="Hamelin R.C."/>
            <person name="Henrissat B."/>
            <person name="Kabir M.S."/>
            <person name="Jashni M.K."/>
            <person name="Kema G."/>
            <person name="Klaubauf S."/>
            <person name="Lapidus A."/>
            <person name="Levasseur A."/>
            <person name="Lindquist E."/>
            <person name="Mehrabi R."/>
            <person name="Ohm R.A."/>
            <person name="Owen T.J."/>
            <person name="Salamov A."/>
            <person name="Schwelm A."/>
            <person name="Schijlen E."/>
            <person name="Sun H."/>
            <person name="van den Burg H.A."/>
            <person name="van Ham R.C.H.J."/>
            <person name="Zhang S."/>
            <person name="Goodwin S.B."/>
            <person name="Grigoriev I.V."/>
            <person name="Collemare J."/>
            <person name="Bradshaw R.E."/>
        </authorList>
    </citation>
    <scope>NUCLEOTIDE SEQUENCE [LARGE SCALE GENOMIC DNA]</scope>
    <source>
        <strain evidence="3">NZE10 / CBS 128990</strain>
    </source>
</reference>
<dbReference type="InterPro" id="IPR029065">
    <property type="entry name" value="Enolase_C-like"/>
</dbReference>
<dbReference type="EMBL" id="KB446538">
    <property type="protein sequence ID" value="EME45492.1"/>
    <property type="molecule type" value="Genomic_DNA"/>
</dbReference>
<dbReference type="Pfam" id="PF13378">
    <property type="entry name" value="MR_MLE_C"/>
    <property type="match status" value="1"/>
</dbReference>
<gene>
    <name evidence="2" type="ORF">DOTSEDRAFT_33987</name>
</gene>
<dbReference type="AlphaFoldDB" id="N1PQ22"/>
<dbReference type="STRING" id="675120.N1PQ22"/>
<sequence length="128" mass="14377">MNATEDVNWLDMPSVLYSTAERLQAVEATGLNAGLDIHGHSHNPTTKQLAKALEPHGPLFTEEPILVDHPEALTQLANMTSIPIALDERLCHRWDAKIFLREGLIDMLQPVLCMQEGFQKPNVSRTRR</sequence>
<dbReference type="eggNOG" id="ENOG502QRWW">
    <property type="taxonomic scope" value="Eukaryota"/>
</dbReference>
<dbReference type="PANTHER" id="PTHR48080:SF2">
    <property type="entry name" value="D-GALACTONATE DEHYDRATASE"/>
    <property type="match status" value="1"/>
</dbReference>
<protein>
    <recommendedName>
        <fullName evidence="1">Enolase C-terminal domain-containing protein</fullName>
    </recommendedName>
</protein>
<name>N1PQ22_DOTSN</name>
<dbReference type="Proteomes" id="UP000016933">
    <property type="component" value="Unassembled WGS sequence"/>
</dbReference>